<evidence type="ECO:0000313" key="1">
    <source>
        <dbReference type="EMBL" id="KYG33720.1"/>
    </source>
</evidence>
<dbReference type="STRING" id="519424.AZF04_15970"/>
<evidence type="ECO:0008006" key="3">
    <source>
        <dbReference type="Google" id="ProtNLM"/>
    </source>
</evidence>
<dbReference type="AlphaFoldDB" id="A0A161PIX9"/>
<protein>
    <recommendedName>
        <fullName evidence="3">Flagellar assembly protein FliT</fullName>
    </recommendedName>
</protein>
<evidence type="ECO:0000313" key="2">
    <source>
        <dbReference type="Proteomes" id="UP000075806"/>
    </source>
</evidence>
<keyword evidence="2" id="KW-1185">Reference proteome</keyword>
<name>A0A161PIX9_9BACI</name>
<accession>A0A161PIX9</accession>
<organism evidence="1 2">
    <name type="scientific">Alkalihalobacillus trypoxylicola</name>
    <dbReference type="NCBI Taxonomy" id="519424"/>
    <lineage>
        <taxon>Bacteria</taxon>
        <taxon>Bacillati</taxon>
        <taxon>Bacillota</taxon>
        <taxon>Bacilli</taxon>
        <taxon>Bacillales</taxon>
        <taxon>Bacillaceae</taxon>
        <taxon>Alkalihalobacillus</taxon>
    </lineage>
</organism>
<reference evidence="1" key="1">
    <citation type="submission" date="2016-02" db="EMBL/GenBank/DDBJ databases">
        <title>Genome sequence of Bacillus trypoxylicola KCTC 13244(T).</title>
        <authorList>
            <person name="Jeong H."/>
            <person name="Park S.-H."/>
            <person name="Choi S.-K."/>
        </authorList>
    </citation>
    <scope>NUCLEOTIDE SEQUENCE [LARGE SCALE GENOMIC DNA]</scope>
    <source>
        <strain evidence="1">KCTC 13244</strain>
    </source>
</reference>
<sequence>MSIVHTLLKQAQSFYKDLENPLPKEDEQRAAYLLMIEQKLNERQNLLLSLEGYQLKEEERNEAEQLVVLNKKIESRMQEIKSTIQLDIGQVVHKKKNARKYENPYSARTPDGIFFDKRE</sequence>
<dbReference type="EMBL" id="LTAO01000005">
    <property type="protein sequence ID" value="KYG33720.1"/>
    <property type="molecule type" value="Genomic_DNA"/>
</dbReference>
<gene>
    <name evidence="1" type="ORF">AZF04_15970</name>
</gene>
<comment type="caution">
    <text evidence="1">The sequence shown here is derived from an EMBL/GenBank/DDBJ whole genome shotgun (WGS) entry which is preliminary data.</text>
</comment>
<dbReference type="OrthoDB" id="2353131at2"/>
<dbReference type="Proteomes" id="UP000075806">
    <property type="component" value="Unassembled WGS sequence"/>
</dbReference>
<dbReference type="RefSeq" id="WP_061947779.1">
    <property type="nucleotide sequence ID" value="NZ_LTAO01000005.1"/>
</dbReference>
<proteinExistence type="predicted"/>